<dbReference type="EMBL" id="JAVCZN010000018">
    <property type="protein sequence ID" value="MDQ1864253.1"/>
    <property type="molecule type" value="Genomic_DNA"/>
</dbReference>
<comment type="caution">
    <text evidence="1">The sequence shown here is derived from an EMBL/GenBank/DDBJ whole genome shotgun (WGS) entry which is preliminary data.</text>
</comment>
<accession>A0ABU0VS30</accession>
<reference evidence="1" key="1">
    <citation type="submission" date="2023-07" db="EMBL/GenBank/DDBJ databases">
        <title>In vitro acaricidal activity of Serratia ureilytica strains isolated from Mimosa pudica nodules againts the dust mite Tyrophagus putrescentiae.</title>
        <authorList>
            <person name="Wong-Villareal A."/>
            <person name="Cerqueda-Garcia D."/>
        </authorList>
    </citation>
    <scope>NUCLEOTIDE SEQUENCE</scope>
    <source>
        <strain evidence="1">UTS2</strain>
    </source>
</reference>
<gene>
    <name evidence="1" type="ORF">Q6237_25055</name>
</gene>
<keyword evidence="2" id="KW-1185">Reference proteome</keyword>
<sequence length="97" mass="11080">MNTQNVNVKTAAQEPSERCGERLNAICQTDMPILLKECLYVLNEITNRRLPRGSRYPDTYALASAIEAVLRAVEQEQSAAIQRDQKEVFNQKTQIRK</sequence>
<evidence type="ECO:0000313" key="2">
    <source>
        <dbReference type="Proteomes" id="UP001177872"/>
    </source>
</evidence>
<evidence type="ECO:0000313" key="1">
    <source>
        <dbReference type="EMBL" id="MDQ1864253.1"/>
    </source>
</evidence>
<proteinExistence type="predicted"/>
<dbReference type="RefSeq" id="WP_262942959.1">
    <property type="nucleotide sequence ID" value="NZ_JAIQCT010000021.1"/>
</dbReference>
<name>A0ABU0VS30_9GAMM</name>
<organism evidence="1 2">
    <name type="scientific">Serratia ureilytica</name>
    <dbReference type="NCBI Taxonomy" id="300181"/>
    <lineage>
        <taxon>Bacteria</taxon>
        <taxon>Pseudomonadati</taxon>
        <taxon>Pseudomonadota</taxon>
        <taxon>Gammaproteobacteria</taxon>
        <taxon>Enterobacterales</taxon>
        <taxon>Yersiniaceae</taxon>
        <taxon>Serratia</taxon>
    </lineage>
</organism>
<dbReference type="Proteomes" id="UP001177872">
    <property type="component" value="Unassembled WGS sequence"/>
</dbReference>
<protein>
    <submittedName>
        <fullName evidence="1">Uncharacterized protein</fullName>
    </submittedName>
</protein>